<evidence type="ECO:0000313" key="2">
    <source>
        <dbReference type="Proteomes" id="UP000236291"/>
    </source>
</evidence>
<proteinExistence type="predicted"/>
<reference evidence="1 2" key="2">
    <citation type="journal article" date="2017" name="Front. Plant Sci.">
        <title>Gene Classification and Mining of Molecular Markers Useful in Red Clover (Trifolium pratense) Breeding.</title>
        <authorList>
            <person name="Istvanek J."/>
            <person name="Dluhosova J."/>
            <person name="Dluhos P."/>
            <person name="Patkova L."/>
            <person name="Nedelnik J."/>
            <person name="Repkova J."/>
        </authorList>
    </citation>
    <scope>NUCLEOTIDE SEQUENCE [LARGE SCALE GENOMIC DNA]</scope>
    <source>
        <strain evidence="2">cv. Tatra</strain>
        <tissue evidence="1">Young leaves</tissue>
    </source>
</reference>
<name>A0A2K3KC85_TRIPR</name>
<reference evidence="1 2" key="1">
    <citation type="journal article" date="2014" name="Am. J. Bot.">
        <title>Genome assembly and annotation for red clover (Trifolium pratense; Fabaceae).</title>
        <authorList>
            <person name="Istvanek J."/>
            <person name="Jaros M."/>
            <person name="Krenek A."/>
            <person name="Repkova J."/>
        </authorList>
    </citation>
    <scope>NUCLEOTIDE SEQUENCE [LARGE SCALE GENOMIC DNA]</scope>
    <source>
        <strain evidence="2">cv. Tatra</strain>
        <tissue evidence="1">Young leaves</tissue>
    </source>
</reference>
<dbReference type="EMBL" id="ASHM01159854">
    <property type="protein sequence ID" value="PNX63910.1"/>
    <property type="molecule type" value="Genomic_DNA"/>
</dbReference>
<feature type="non-terminal residue" evidence="1">
    <location>
        <position position="53"/>
    </location>
</feature>
<comment type="caution">
    <text evidence="1">The sequence shown here is derived from an EMBL/GenBank/DDBJ whole genome shotgun (WGS) entry which is preliminary data.</text>
</comment>
<dbReference type="Proteomes" id="UP000236291">
    <property type="component" value="Unassembled WGS sequence"/>
</dbReference>
<evidence type="ECO:0000313" key="1">
    <source>
        <dbReference type="EMBL" id="PNX63910.1"/>
    </source>
</evidence>
<protein>
    <submittedName>
        <fullName evidence="1">Ribonuclease H</fullName>
    </submittedName>
</protein>
<sequence>MKLPAAVFKKIVRIQREFLWGGVKGGRKISWVNWKEVCKRRCQGGLGVRDVGK</sequence>
<organism evidence="1 2">
    <name type="scientific">Trifolium pratense</name>
    <name type="common">Red clover</name>
    <dbReference type="NCBI Taxonomy" id="57577"/>
    <lineage>
        <taxon>Eukaryota</taxon>
        <taxon>Viridiplantae</taxon>
        <taxon>Streptophyta</taxon>
        <taxon>Embryophyta</taxon>
        <taxon>Tracheophyta</taxon>
        <taxon>Spermatophyta</taxon>
        <taxon>Magnoliopsida</taxon>
        <taxon>eudicotyledons</taxon>
        <taxon>Gunneridae</taxon>
        <taxon>Pentapetalae</taxon>
        <taxon>rosids</taxon>
        <taxon>fabids</taxon>
        <taxon>Fabales</taxon>
        <taxon>Fabaceae</taxon>
        <taxon>Papilionoideae</taxon>
        <taxon>50 kb inversion clade</taxon>
        <taxon>NPAAA clade</taxon>
        <taxon>Hologalegina</taxon>
        <taxon>IRL clade</taxon>
        <taxon>Trifolieae</taxon>
        <taxon>Trifolium</taxon>
    </lineage>
</organism>
<accession>A0A2K3KC85</accession>
<dbReference type="AlphaFoldDB" id="A0A2K3KC85"/>
<gene>
    <name evidence="1" type="ORF">L195_g061855</name>
</gene>